<sequence>MEKVSFTRLQDGTKEEYAYLYELEEDYCRGVVDRLFAHLRLLDESLSGYQVSRLEHSLQGATRALRAGEEDEMVVAILLHDIGDMLAPHNHQEMAAAILRPYVSEKTCWIVANHAEFQKFYYADKLGWDKNARDRFKGHPWFDDAVRFCELYDENCFDPDYDSLELEAFRPVMELVFSRKAFDPAHLKPMAAAE</sequence>
<dbReference type="PANTHER" id="PTHR40202">
    <property type="match status" value="1"/>
</dbReference>
<dbReference type="EMBL" id="QRDW01000006">
    <property type="protein sequence ID" value="RED49095.1"/>
    <property type="molecule type" value="Genomic_DNA"/>
</dbReference>
<comment type="caution">
    <text evidence="2">The sequence shown here is derived from an EMBL/GenBank/DDBJ whole genome shotgun (WGS) entry which is preliminary data.</text>
</comment>
<evidence type="ECO:0000259" key="1">
    <source>
        <dbReference type="Pfam" id="PF01966"/>
    </source>
</evidence>
<gene>
    <name evidence="2" type="ORF">DFP90_10672</name>
</gene>
<dbReference type="SUPFAM" id="SSF109604">
    <property type="entry name" value="HD-domain/PDEase-like"/>
    <property type="match status" value="1"/>
</dbReference>
<keyword evidence="2" id="KW-0378">Hydrolase</keyword>
<reference evidence="2 3" key="1">
    <citation type="submission" date="2018-07" db="EMBL/GenBank/DDBJ databases">
        <title>Genomic Encyclopedia of Type Strains, Phase III (KMG-III): the genomes of soil and plant-associated and newly described type strains.</title>
        <authorList>
            <person name="Whitman W."/>
        </authorList>
    </citation>
    <scope>NUCLEOTIDE SEQUENCE [LARGE SCALE GENOMIC DNA]</scope>
    <source>
        <strain evidence="2 3">CECT 8488</strain>
    </source>
</reference>
<dbReference type="Proteomes" id="UP000256845">
    <property type="component" value="Unassembled WGS sequence"/>
</dbReference>
<dbReference type="GO" id="GO:0016787">
    <property type="term" value="F:hydrolase activity"/>
    <property type="evidence" value="ECO:0007669"/>
    <property type="project" value="UniProtKB-KW"/>
</dbReference>
<dbReference type="RefSeq" id="WP_115937302.1">
    <property type="nucleotide sequence ID" value="NZ_QRDW01000006.1"/>
</dbReference>
<dbReference type="InterPro" id="IPR006674">
    <property type="entry name" value="HD_domain"/>
</dbReference>
<keyword evidence="3" id="KW-1185">Reference proteome</keyword>
<proteinExistence type="predicted"/>
<dbReference type="Pfam" id="PF01966">
    <property type="entry name" value="HD"/>
    <property type="match status" value="1"/>
</dbReference>
<dbReference type="Gene3D" id="1.10.3210.10">
    <property type="entry name" value="Hypothetical protein af1432"/>
    <property type="match status" value="1"/>
</dbReference>
<organism evidence="2 3">
    <name type="scientific">Aestuariispira insulae</name>
    <dbReference type="NCBI Taxonomy" id="1461337"/>
    <lineage>
        <taxon>Bacteria</taxon>
        <taxon>Pseudomonadati</taxon>
        <taxon>Pseudomonadota</taxon>
        <taxon>Alphaproteobacteria</taxon>
        <taxon>Rhodospirillales</taxon>
        <taxon>Kiloniellaceae</taxon>
        <taxon>Aestuariispira</taxon>
    </lineage>
</organism>
<evidence type="ECO:0000313" key="3">
    <source>
        <dbReference type="Proteomes" id="UP000256845"/>
    </source>
</evidence>
<dbReference type="InterPro" id="IPR052567">
    <property type="entry name" value="OP_Dioxygenase"/>
</dbReference>
<dbReference type="PANTHER" id="PTHR40202:SF1">
    <property type="entry name" value="HD DOMAIN-CONTAINING PROTEIN"/>
    <property type="match status" value="1"/>
</dbReference>
<dbReference type="OrthoDB" id="9802857at2"/>
<name>A0A3D9HI43_9PROT</name>
<evidence type="ECO:0000313" key="2">
    <source>
        <dbReference type="EMBL" id="RED49095.1"/>
    </source>
</evidence>
<feature type="domain" description="HD" evidence="1">
    <location>
        <begin position="53"/>
        <end position="118"/>
    </location>
</feature>
<accession>A0A3D9HI43</accession>
<dbReference type="AlphaFoldDB" id="A0A3D9HI43"/>
<protein>
    <submittedName>
        <fullName evidence="2">Putative HD phosphohydrolase</fullName>
    </submittedName>
</protein>